<dbReference type="GO" id="GO:0016020">
    <property type="term" value="C:membrane"/>
    <property type="evidence" value="ECO:0007669"/>
    <property type="project" value="InterPro"/>
</dbReference>
<evidence type="ECO:0000256" key="7">
    <source>
        <dbReference type="ARBA" id="ARBA00023054"/>
    </source>
</evidence>
<dbReference type="PANTHER" id="PTHR46881">
    <property type="entry name" value="PALMDELPHIN"/>
    <property type="match status" value="1"/>
</dbReference>
<dbReference type="PANTHER" id="PTHR46881:SF1">
    <property type="entry name" value="PALMDELPHIN"/>
    <property type="match status" value="1"/>
</dbReference>
<dbReference type="Pfam" id="PF03285">
    <property type="entry name" value="Paralemmin"/>
    <property type="match status" value="2"/>
</dbReference>
<evidence type="ECO:0000256" key="9">
    <source>
        <dbReference type="ARBA" id="ARBA00040857"/>
    </source>
</evidence>
<keyword evidence="7 10" id="KW-0175">Coiled coil</keyword>
<dbReference type="AlphaFoldDB" id="A0A3B3S2D8"/>
<comment type="similarity">
    <text evidence="4">Belongs to the paralemmin family.</text>
</comment>
<evidence type="ECO:0000256" key="11">
    <source>
        <dbReference type="SAM" id="MobiDB-lite"/>
    </source>
</evidence>
<keyword evidence="5" id="KW-0963">Cytoplasm</keyword>
<dbReference type="Ensembl" id="ENSPKIT00000005412.1">
    <property type="protein sequence ID" value="ENSPKIP00000024698.1"/>
    <property type="gene ID" value="ENSPKIG00000007822.1"/>
</dbReference>
<dbReference type="GO" id="GO:0043197">
    <property type="term" value="C:dendritic spine"/>
    <property type="evidence" value="ECO:0007669"/>
    <property type="project" value="UniProtKB-SubCell"/>
</dbReference>
<keyword evidence="8" id="KW-0966">Cell projection</keyword>
<name>A0A3B3S2D8_9TELE</name>
<organism evidence="12 13">
    <name type="scientific">Paramormyrops kingsleyae</name>
    <dbReference type="NCBI Taxonomy" id="1676925"/>
    <lineage>
        <taxon>Eukaryota</taxon>
        <taxon>Metazoa</taxon>
        <taxon>Chordata</taxon>
        <taxon>Craniata</taxon>
        <taxon>Vertebrata</taxon>
        <taxon>Euteleostomi</taxon>
        <taxon>Actinopterygii</taxon>
        <taxon>Neopterygii</taxon>
        <taxon>Teleostei</taxon>
        <taxon>Osteoglossocephala</taxon>
        <taxon>Osteoglossomorpha</taxon>
        <taxon>Osteoglossiformes</taxon>
        <taxon>Mormyridae</taxon>
        <taxon>Paramormyrops</taxon>
    </lineage>
</organism>
<dbReference type="GeneTree" id="ENSGT00940000175356"/>
<evidence type="ECO:0000256" key="5">
    <source>
        <dbReference type="ARBA" id="ARBA00022490"/>
    </source>
</evidence>
<evidence type="ECO:0000256" key="3">
    <source>
        <dbReference type="ARBA" id="ARBA00004552"/>
    </source>
</evidence>
<protein>
    <recommendedName>
        <fullName evidence="9">Palmdelphin</fullName>
    </recommendedName>
</protein>
<dbReference type="GO" id="GO:0008360">
    <property type="term" value="P:regulation of cell shape"/>
    <property type="evidence" value="ECO:0007669"/>
    <property type="project" value="InterPro"/>
</dbReference>
<evidence type="ECO:0000256" key="2">
    <source>
        <dbReference type="ARBA" id="ARBA00004496"/>
    </source>
</evidence>
<dbReference type="GO" id="GO:0005737">
    <property type="term" value="C:cytoplasm"/>
    <property type="evidence" value="ECO:0007669"/>
    <property type="project" value="UniProtKB-SubCell"/>
</dbReference>
<keyword evidence="6" id="KW-0770">Synapse</keyword>
<evidence type="ECO:0000313" key="13">
    <source>
        <dbReference type="Proteomes" id="UP000261540"/>
    </source>
</evidence>
<dbReference type="Proteomes" id="UP000261540">
    <property type="component" value="Unplaced"/>
</dbReference>
<accession>A0A3B3S2D8</accession>
<evidence type="ECO:0000256" key="8">
    <source>
        <dbReference type="ARBA" id="ARBA00023273"/>
    </source>
</evidence>
<proteinExistence type="inferred from homology"/>
<evidence type="ECO:0000256" key="4">
    <source>
        <dbReference type="ARBA" id="ARBA00005756"/>
    </source>
</evidence>
<reference evidence="12" key="2">
    <citation type="submission" date="2025-09" db="UniProtKB">
        <authorList>
            <consortium name="Ensembl"/>
        </authorList>
    </citation>
    <scope>IDENTIFICATION</scope>
</reference>
<evidence type="ECO:0000313" key="12">
    <source>
        <dbReference type="Ensembl" id="ENSPKIP00000024698.1"/>
    </source>
</evidence>
<evidence type="ECO:0000256" key="1">
    <source>
        <dbReference type="ARBA" id="ARBA00004279"/>
    </source>
</evidence>
<evidence type="ECO:0000256" key="6">
    <source>
        <dbReference type="ARBA" id="ARBA00023018"/>
    </source>
</evidence>
<feature type="coiled-coil region" evidence="10">
    <location>
        <begin position="29"/>
        <end position="56"/>
    </location>
</feature>
<sequence length="460" mass="51673">QWLMDGLSPQSEQEQEAMKLQVLNEQKQAGVLQRNIHRIEKEIEALESRELTISENEMLVLQRLKEVEKTAADIIKVLGVHCLADPIQYVYSAIPDIPKSFKPSKQLKKMSSPKLDPDPEESKQALFVMEINVQKDMRTGKSQVLSTATVTTEDLPKKGIKVYDDGRKSVYALPSDAQRVQNGVGELTPQEVEELLRKATEKSLEADVEYHDPVFSSPYSRPSTPKRQNLDQLSPRPGQKIQELSHIPLHWSTRKVQQPPEHSKGNQNNIPISGQTPLDFEMYFDGNRCSPALSIEGDRAALPLDSSLSHQDPFPEISKLNILNTMPENIDSSKPVSMIFMGYQNADNDEEGEVIQAELVVINDDDNSPDMQLSYHPDGCCSKVFQPKMNRSSKAKQYLADTRSTLNQNYTLPDATVQVQGQQSGLSQAQQSFEQMVDDGTKDPSTTALRMRMARLGKRV</sequence>
<feature type="region of interest" description="Disordered" evidence="11">
    <location>
        <begin position="207"/>
        <end position="236"/>
    </location>
</feature>
<dbReference type="InterPro" id="IPR004965">
    <property type="entry name" value="Paralemmin"/>
</dbReference>
<feature type="compositionally biased region" description="Polar residues" evidence="11">
    <location>
        <begin position="217"/>
        <end position="232"/>
    </location>
</feature>
<reference evidence="12" key="1">
    <citation type="submission" date="2025-08" db="UniProtKB">
        <authorList>
            <consortium name="Ensembl"/>
        </authorList>
    </citation>
    <scope>IDENTIFICATION</scope>
</reference>
<keyword evidence="13" id="KW-1185">Reference proteome</keyword>
<comment type="subcellular location">
    <subcellularLocation>
        <location evidence="1">Cell projection</location>
        <location evidence="1">Dendrite</location>
    </subcellularLocation>
    <subcellularLocation>
        <location evidence="3">Cell projection</location>
        <location evidence="3">Dendritic spine</location>
    </subcellularLocation>
    <subcellularLocation>
        <location evidence="2">Cytoplasm</location>
    </subcellularLocation>
</comment>
<evidence type="ECO:0000256" key="10">
    <source>
        <dbReference type="SAM" id="Coils"/>
    </source>
</evidence>